<dbReference type="EMBL" id="LR797305">
    <property type="protein sequence ID" value="CAB4200741.1"/>
    <property type="molecule type" value="Genomic_DNA"/>
</dbReference>
<dbReference type="EMBL" id="LR798395">
    <property type="protein sequence ID" value="CAB5228887.1"/>
    <property type="molecule type" value="Genomic_DNA"/>
</dbReference>
<dbReference type="EMBL" id="LR796961">
    <property type="protein sequence ID" value="CAB4178339.1"/>
    <property type="molecule type" value="Genomic_DNA"/>
</dbReference>
<name>A0A6J5P3Z7_9CAUD</name>
<dbReference type="EMBL" id="LR797395">
    <property type="protein sequence ID" value="CAB4213184.1"/>
    <property type="molecule type" value="Genomic_DNA"/>
</dbReference>
<evidence type="ECO:0000313" key="7">
    <source>
        <dbReference type="EMBL" id="CAB4191712.1"/>
    </source>
</evidence>
<accession>A0A6J5P3Z7</accession>
<dbReference type="EMBL" id="LR796644">
    <property type="protein sequence ID" value="CAB4156108.1"/>
    <property type="molecule type" value="Genomic_DNA"/>
</dbReference>
<dbReference type="EMBL" id="LR796698">
    <property type="protein sequence ID" value="CAB4160289.1"/>
    <property type="molecule type" value="Genomic_DNA"/>
</dbReference>
<dbReference type="EMBL" id="LR796443">
    <property type="protein sequence ID" value="CAB4145264.1"/>
    <property type="molecule type" value="Genomic_DNA"/>
</dbReference>
<evidence type="ECO:0000313" key="2">
    <source>
        <dbReference type="EMBL" id="CAB4156108.1"/>
    </source>
</evidence>
<evidence type="ECO:0000313" key="6">
    <source>
        <dbReference type="EMBL" id="CAB4178339.1"/>
    </source>
</evidence>
<evidence type="ECO:0000313" key="3">
    <source>
        <dbReference type="EMBL" id="CAB4160289.1"/>
    </source>
</evidence>
<evidence type="ECO:0000313" key="9">
    <source>
        <dbReference type="EMBL" id="CAB4213184.1"/>
    </source>
</evidence>
<evidence type="ECO:0000313" key="8">
    <source>
        <dbReference type="EMBL" id="CAB4200741.1"/>
    </source>
</evidence>
<dbReference type="EMBL" id="LR797177">
    <property type="protein sequence ID" value="CAB4191712.1"/>
    <property type="molecule type" value="Genomic_DNA"/>
</dbReference>
<organism evidence="4">
    <name type="scientific">uncultured Caudovirales phage</name>
    <dbReference type="NCBI Taxonomy" id="2100421"/>
    <lineage>
        <taxon>Viruses</taxon>
        <taxon>Duplodnaviria</taxon>
        <taxon>Heunggongvirae</taxon>
        <taxon>Uroviricota</taxon>
        <taxon>Caudoviricetes</taxon>
        <taxon>Peduoviridae</taxon>
        <taxon>Maltschvirus</taxon>
        <taxon>Maltschvirus maltsch</taxon>
    </lineage>
</organism>
<evidence type="ECO:0000313" key="5">
    <source>
        <dbReference type="EMBL" id="CAB4171811.1"/>
    </source>
</evidence>
<evidence type="ECO:0000313" key="10">
    <source>
        <dbReference type="EMBL" id="CAB4217944.1"/>
    </source>
</evidence>
<dbReference type="EMBL" id="LR798341">
    <property type="protein sequence ID" value="CAB5225193.1"/>
    <property type="molecule type" value="Genomic_DNA"/>
</dbReference>
<evidence type="ECO:0000313" key="12">
    <source>
        <dbReference type="EMBL" id="CAB5228887.1"/>
    </source>
</evidence>
<evidence type="ECO:0000313" key="1">
    <source>
        <dbReference type="EMBL" id="CAB4145264.1"/>
    </source>
</evidence>
<gene>
    <name evidence="6" type="ORF">UFOVP1002_90</name>
    <name evidence="7" type="ORF">UFOVP1217_105</name>
    <name evidence="8" type="ORF">UFOVP1343_89</name>
    <name evidence="9" type="ORF">UFOVP1438_138</name>
    <name evidence="12" type="ORF">UFOVP1541_47</name>
    <name evidence="10" type="ORF">UFOVP1592_134</name>
    <name evidence="1" type="ORF">UFOVP465_183</name>
    <name evidence="2" type="ORF">UFOVP666_41</name>
    <name evidence="3" type="ORF">UFOVP727_118</name>
    <name evidence="11" type="ORF">UFOVP741_121</name>
    <name evidence="4" type="ORF">UFOVP819_69</name>
    <name evidence="5" type="ORF">UFOVP926_18</name>
</gene>
<dbReference type="EMBL" id="LR796878">
    <property type="protein sequence ID" value="CAB4171811.1"/>
    <property type="molecule type" value="Genomic_DNA"/>
</dbReference>
<dbReference type="EMBL" id="LR796762">
    <property type="protein sequence ID" value="CAB4164706.1"/>
    <property type="molecule type" value="Genomic_DNA"/>
</dbReference>
<sequence length="95" mass="10354">MAFPITYEARQNGKLQMLVVASEKGKFSLYRANGSTETEKDSPGSKNIFDDPKIGFGYMGIGNIMSEGIDEPKITEGASAELIDSLVKEMQKSSK</sequence>
<proteinExistence type="predicted"/>
<protein>
    <submittedName>
        <fullName evidence="4">Uncharacterized protein</fullName>
    </submittedName>
</protein>
<evidence type="ECO:0000313" key="11">
    <source>
        <dbReference type="EMBL" id="CAB5225193.1"/>
    </source>
</evidence>
<reference evidence="4" key="1">
    <citation type="submission" date="2020-04" db="EMBL/GenBank/DDBJ databases">
        <authorList>
            <person name="Chiriac C."/>
            <person name="Salcher M."/>
            <person name="Ghai R."/>
            <person name="Kavagutti S V."/>
        </authorList>
    </citation>
    <scope>NUCLEOTIDE SEQUENCE</scope>
</reference>
<dbReference type="EMBL" id="LR797452">
    <property type="protein sequence ID" value="CAB4217944.1"/>
    <property type="molecule type" value="Genomic_DNA"/>
</dbReference>
<evidence type="ECO:0000313" key="4">
    <source>
        <dbReference type="EMBL" id="CAB4164706.1"/>
    </source>
</evidence>